<evidence type="ECO:0000313" key="3">
    <source>
        <dbReference type="Proteomes" id="UP001516400"/>
    </source>
</evidence>
<evidence type="ECO:0000313" key="2">
    <source>
        <dbReference type="EMBL" id="KAL3287832.1"/>
    </source>
</evidence>
<dbReference type="Proteomes" id="UP001516400">
    <property type="component" value="Unassembled WGS sequence"/>
</dbReference>
<dbReference type="SMART" id="SM00718">
    <property type="entry name" value="DM4_12"/>
    <property type="match status" value="1"/>
</dbReference>
<dbReference type="Pfam" id="PF07841">
    <property type="entry name" value="DM4_12"/>
    <property type="match status" value="1"/>
</dbReference>
<organism evidence="2 3">
    <name type="scientific">Cryptolaemus montrouzieri</name>
    <dbReference type="NCBI Taxonomy" id="559131"/>
    <lineage>
        <taxon>Eukaryota</taxon>
        <taxon>Metazoa</taxon>
        <taxon>Ecdysozoa</taxon>
        <taxon>Arthropoda</taxon>
        <taxon>Hexapoda</taxon>
        <taxon>Insecta</taxon>
        <taxon>Pterygota</taxon>
        <taxon>Neoptera</taxon>
        <taxon>Endopterygota</taxon>
        <taxon>Coleoptera</taxon>
        <taxon>Polyphaga</taxon>
        <taxon>Cucujiformia</taxon>
        <taxon>Coccinelloidea</taxon>
        <taxon>Coccinellidae</taxon>
        <taxon>Scymninae</taxon>
        <taxon>Scymnini</taxon>
        <taxon>Cryptolaemus</taxon>
    </lineage>
</organism>
<feature type="region of interest" description="Disordered" evidence="1">
    <location>
        <begin position="274"/>
        <end position="300"/>
    </location>
</feature>
<evidence type="ECO:0000256" key="1">
    <source>
        <dbReference type="SAM" id="MobiDB-lite"/>
    </source>
</evidence>
<reference evidence="2 3" key="1">
    <citation type="journal article" date="2021" name="BMC Biol.">
        <title>Horizontally acquired antibacterial genes associated with adaptive radiation of ladybird beetles.</title>
        <authorList>
            <person name="Li H.S."/>
            <person name="Tang X.F."/>
            <person name="Huang Y.H."/>
            <person name="Xu Z.Y."/>
            <person name="Chen M.L."/>
            <person name="Du X.Y."/>
            <person name="Qiu B.Y."/>
            <person name="Chen P.T."/>
            <person name="Zhang W."/>
            <person name="Slipinski A."/>
            <person name="Escalona H.E."/>
            <person name="Waterhouse R.M."/>
            <person name="Zwick A."/>
            <person name="Pang H."/>
        </authorList>
    </citation>
    <scope>NUCLEOTIDE SEQUENCE [LARGE SCALE GENOMIC DNA]</scope>
    <source>
        <strain evidence="2">SYSU2018</strain>
    </source>
</reference>
<dbReference type="PANTHER" id="PTHR21398:SF6">
    <property type="entry name" value="AGAP007094-PA"/>
    <property type="match status" value="1"/>
</dbReference>
<dbReference type="PANTHER" id="PTHR21398">
    <property type="entry name" value="AGAP007094-PA"/>
    <property type="match status" value="1"/>
</dbReference>
<accession>A0ABD2PAU7</accession>
<dbReference type="InterPro" id="IPR006631">
    <property type="entry name" value="DM4_12"/>
</dbReference>
<name>A0ABD2PAU7_9CUCU</name>
<protein>
    <submittedName>
        <fullName evidence="2">Uncharacterized protein</fullName>
    </submittedName>
</protein>
<comment type="caution">
    <text evidence="2">The sequence shown here is derived from an EMBL/GenBank/DDBJ whole genome shotgun (WGS) entry which is preliminary data.</text>
</comment>
<dbReference type="EMBL" id="JABFTP020000185">
    <property type="protein sequence ID" value="KAL3287832.1"/>
    <property type="molecule type" value="Genomic_DNA"/>
</dbReference>
<sequence length="300" mass="34109">MNYLIDPLLRRKIRMSKFVFQIKWYPRNKGPILVLLLSLMVTSSLSKEKSHSRQKRFLWITEDGRLALPPGTTLQLTPSLSLPFVRWPPDGFASNMSITLPFTIDFDKLGLTDNENPYGVLPSVLGRSMGRAAGSLLADYIGRYLFHRRSKRGVTKPPELPNEHQHVFHGGERALLYFLVEDALENFGMNGKACLLRAICEVHAYRLSRFGLVGEMLKLFLTVSKSPFAHILTEYIDAEKAGKGKAGNPSECWPYMKDCPKSLFSPQRHDYYSQPTEENGIVSDENNDHEVTYNPISQNM</sequence>
<keyword evidence="3" id="KW-1185">Reference proteome</keyword>
<proteinExistence type="predicted"/>
<dbReference type="AlphaFoldDB" id="A0ABD2PAU7"/>
<gene>
    <name evidence="2" type="ORF">HHI36_002291</name>
</gene>